<dbReference type="GO" id="GO:0003993">
    <property type="term" value="F:acid phosphatase activity"/>
    <property type="evidence" value="ECO:0007669"/>
    <property type="project" value="UniProtKB-EC"/>
</dbReference>
<keyword evidence="1" id="KW-0378">Hydrolase</keyword>
<comment type="catalytic activity">
    <reaction evidence="1">
        <text>a phosphate monoester + H2O = an alcohol + phosphate</text>
        <dbReference type="Rhea" id="RHEA:15017"/>
        <dbReference type="ChEBI" id="CHEBI:15377"/>
        <dbReference type="ChEBI" id="CHEBI:30879"/>
        <dbReference type="ChEBI" id="CHEBI:43474"/>
        <dbReference type="ChEBI" id="CHEBI:67140"/>
        <dbReference type="EC" id="3.1.3.2"/>
    </reaction>
</comment>
<comment type="caution">
    <text evidence="5">The sequence shown here is derived from an EMBL/GenBank/DDBJ whole genome shotgun (WGS) entry which is preliminary data.</text>
</comment>
<name>A0A562LBC3_9GAMM</name>
<accession>A0A562LBC3</accession>
<gene>
    <name evidence="5" type="ORF">IP90_01073</name>
</gene>
<organism evidence="5 6">
    <name type="scientific">Luteimonas cucumeris</name>
    <dbReference type="NCBI Taxonomy" id="985012"/>
    <lineage>
        <taxon>Bacteria</taxon>
        <taxon>Pseudomonadati</taxon>
        <taxon>Pseudomonadota</taxon>
        <taxon>Gammaproteobacteria</taxon>
        <taxon>Lysobacterales</taxon>
        <taxon>Lysobacteraceae</taxon>
        <taxon>Luteimonas</taxon>
    </lineage>
</organism>
<dbReference type="AlphaFoldDB" id="A0A562LBC3"/>
<dbReference type="RefSeq" id="WP_158635282.1">
    <property type="nucleotide sequence ID" value="NZ_VLKN01000002.1"/>
</dbReference>
<proteinExistence type="inferred from homology"/>
<feature type="chain" id="PRO_5021972556" description="Acid phosphatase" evidence="3">
    <location>
        <begin position="20"/>
        <end position="270"/>
    </location>
</feature>
<feature type="domain" description="Phosphatidic acid phosphatase type 2/haloperoxidase" evidence="4">
    <location>
        <begin position="110"/>
        <end position="223"/>
    </location>
</feature>
<dbReference type="Pfam" id="PF01569">
    <property type="entry name" value="PAP2"/>
    <property type="match status" value="1"/>
</dbReference>
<evidence type="ECO:0000259" key="4">
    <source>
        <dbReference type="SMART" id="SM00014"/>
    </source>
</evidence>
<protein>
    <recommendedName>
        <fullName evidence="1">Acid phosphatase</fullName>
        <ecNumber evidence="1">3.1.3.2</ecNumber>
    </recommendedName>
</protein>
<evidence type="ECO:0000256" key="1">
    <source>
        <dbReference type="PIRNR" id="PIRNR000897"/>
    </source>
</evidence>
<feature type="region of interest" description="Disordered" evidence="2">
    <location>
        <begin position="39"/>
        <end position="61"/>
    </location>
</feature>
<dbReference type="Gene3D" id="1.20.144.10">
    <property type="entry name" value="Phosphatidic acid phosphatase type 2/haloperoxidase"/>
    <property type="match status" value="1"/>
</dbReference>
<feature type="signal peptide" evidence="3">
    <location>
        <begin position="1"/>
        <end position="19"/>
    </location>
</feature>
<sequence>MHRMTSVIAGLLLSTAAAAEHEPDLADPREPVPFLLPEAARPRTSRILPPAPATGSPRDQADRQVFRATRALQGTPRWRLAIRDVPMGVPQMLQTFSCAAGVNLTEVKTPMLAGLLTRVSADAERAIEPAKAANRRQRPLLADAGATCQPREELLHSYDYPSGHATWGWTIGMILAELVPGRSTELLTRARVYAESRVVCGAHNASAIDAGAINAGALVAALHASPDFRAAMEAARHEIAAARDAGKAAPDSATCAAEAAAIETPYGQAL</sequence>
<dbReference type="InterPro" id="IPR000326">
    <property type="entry name" value="PAP2/HPO"/>
</dbReference>
<dbReference type="PIRSF" id="PIRSF000897">
    <property type="entry name" value="Acid_Ptase_ClsA"/>
    <property type="match status" value="1"/>
</dbReference>
<evidence type="ECO:0000256" key="2">
    <source>
        <dbReference type="SAM" id="MobiDB-lite"/>
    </source>
</evidence>
<dbReference type="SUPFAM" id="SSF48317">
    <property type="entry name" value="Acid phosphatase/Vanadium-dependent haloperoxidase"/>
    <property type="match status" value="1"/>
</dbReference>
<dbReference type="PRINTS" id="PR00483">
    <property type="entry name" value="BACPHPHTASE"/>
</dbReference>
<evidence type="ECO:0000256" key="3">
    <source>
        <dbReference type="SAM" id="SignalP"/>
    </source>
</evidence>
<dbReference type="OrthoDB" id="9805301at2"/>
<dbReference type="GO" id="GO:0030288">
    <property type="term" value="C:outer membrane-bounded periplasmic space"/>
    <property type="evidence" value="ECO:0007669"/>
    <property type="project" value="InterPro"/>
</dbReference>
<dbReference type="InterPro" id="IPR036938">
    <property type="entry name" value="PAP2/HPO_sf"/>
</dbReference>
<dbReference type="Proteomes" id="UP000315167">
    <property type="component" value="Unassembled WGS sequence"/>
</dbReference>
<reference evidence="5 6" key="1">
    <citation type="journal article" date="2015" name="Stand. Genomic Sci.">
        <title>Genomic Encyclopedia of Bacterial and Archaeal Type Strains, Phase III: the genomes of soil and plant-associated and newly described type strains.</title>
        <authorList>
            <person name="Whitman W.B."/>
            <person name="Woyke T."/>
            <person name="Klenk H.P."/>
            <person name="Zhou Y."/>
            <person name="Lilburn T.G."/>
            <person name="Beck B.J."/>
            <person name="De Vos P."/>
            <person name="Vandamme P."/>
            <person name="Eisen J.A."/>
            <person name="Garrity G."/>
            <person name="Hugenholtz P."/>
            <person name="Kyrpides N.C."/>
        </authorList>
    </citation>
    <scope>NUCLEOTIDE SEQUENCE [LARGE SCALE GENOMIC DNA]</scope>
    <source>
        <strain evidence="5 6">CGMCC 1.10821</strain>
    </source>
</reference>
<evidence type="ECO:0000313" key="6">
    <source>
        <dbReference type="Proteomes" id="UP000315167"/>
    </source>
</evidence>
<dbReference type="EC" id="3.1.3.2" evidence="1"/>
<dbReference type="CDD" id="cd03397">
    <property type="entry name" value="PAP2_acid_phosphatase"/>
    <property type="match status" value="1"/>
</dbReference>
<comment type="similarity">
    <text evidence="1">Belongs to the class A bacterial acid phosphatase family.</text>
</comment>
<evidence type="ECO:0000313" key="5">
    <source>
        <dbReference type="EMBL" id="TWI04931.1"/>
    </source>
</evidence>
<keyword evidence="6" id="KW-1185">Reference proteome</keyword>
<keyword evidence="3" id="KW-0732">Signal</keyword>
<dbReference type="SMART" id="SM00014">
    <property type="entry name" value="acidPPc"/>
    <property type="match status" value="1"/>
</dbReference>
<dbReference type="EMBL" id="VLKN01000002">
    <property type="protein sequence ID" value="TWI04931.1"/>
    <property type="molecule type" value="Genomic_DNA"/>
</dbReference>
<dbReference type="InterPro" id="IPR001011">
    <property type="entry name" value="Acid_Pase_classA_bac"/>
</dbReference>